<keyword evidence="1" id="KW-1133">Transmembrane helix</keyword>
<dbReference type="Proteomes" id="UP000186922">
    <property type="component" value="Unassembled WGS sequence"/>
</dbReference>
<comment type="caution">
    <text evidence="2">The sequence shown here is derived from an EMBL/GenBank/DDBJ whole genome shotgun (WGS) entry which is preliminary data.</text>
</comment>
<name>A0A1D1US31_RAMVA</name>
<evidence type="ECO:0000313" key="2">
    <source>
        <dbReference type="EMBL" id="GAU88978.1"/>
    </source>
</evidence>
<accession>A0A1D1US31</accession>
<evidence type="ECO:0000256" key="1">
    <source>
        <dbReference type="SAM" id="Phobius"/>
    </source>
</evidence>
<gene>
    <name evidence="2" type="primary">RvY_01582-1</name>
    <name evidence="2" type="synonym">RvY_01582.1</name>
    <name evidence="2" type="ORF">RvY_01582</name>
</gene>
<dbReference type="OrthoDB" id="10663749at2759"/>
<organism evidence="2 3">
    <name type="scientific">Ramazzottius varieornatus</name>
    <name type="common">Water bear</name>
    <name type="synonym">Tardigrade</name>
    <dbReference type="NCBI Taxonomy" id="947166"/>
    <lineage>
        <taxon>Eukaryota</taxon>
        <taxon>Metazoa</taxon>
        <taxon>Ecdysozoa</taxon>
        <taxon>Tardigrada</taxon>
        <taxon>Eutardigrada</taxon>
        <taxon>Parachela</taxon>
        <taxon>Hypsibioidea</taxon>
        <taxon>Ramazzottiidae</taxon>
        <taxon>Ramazzottius</taxon>
    </lineage>
</organism>
<evidence type="ECO:0000313" key="3">
    <source>
        <dbReference type="Proteomes" id="UP000186922"/>
    </source>
</evidence>
<keyword evidence="3" id="KW-1185">Reference proteome</keyword>
<feature type="transmembrane region" description="Helical" evidence="1">
    <location>
        <begin position="33"/>
        <end position="58"/>
    </location>
</feature>
<keyword evidence="1" id="KW-0472">Membrane</keyword>
<protein>
    <submittedName>
        <fullName evidence="2">Uncharacterized protein</fullName>
    </submittedName>
</protein>
<sequence>MASHTTELATGQPSPDVIWGSPFCLADSKRKRFFLGTGIVQFIFGGFLLIPVTFVLSFHAPEALALLTLLTLLGIFGMIIACRIRMTPLLKIDEIQHGKMTAPANHLLKFYLVMLLLAVSLGLATLAKGAGLIYSRNFPYIRDQDRKDEEEKRAMHQSDRILFGIGTAVLGAWLTIIQLIMFVMGVHILRKHYHGTAKNFSHSAVLVTVTEPTQTSRGGEDFYQDAVRENGVADENAHKQMLLSASSRIANGFDKRVGFPPPYNDIQS</sequence>
<reference evidence="2 3" key="1">
    <citation type="journal article" date="2016" name="Nat. Commun.">
        <title>Extremotolerant tardigrade genome and improved radiotolerance of human cultured cells by tardigrade-unique protein.</title>
        <authorList>
            <person name="Hashimoto T."/>
            <person name="Horikawa D.D."/>
            <person name="Saito Y."/>
            <person name="Kuwahara H."/>
            <person name="Kozuka-Hata H."/>
            <person name="Shin-I T."/>
            <person name="Minakuchi Y."/>
            <person name="Ohishi K."/>
            <person name="Motoyama A."/>
            <person name="Aizu T."/>
            <person name="Enomoto A."/>
            <person name="Kondo K."/>
            <person name="Tanaka S."/>
            <person name="Hara Y."/>
            <person name="Koshikawa S."/>
            <person name="Sagara H."/>
            <person name="Miura T."/>
            <person name="Yokobori S."/>
            <person name="Miyagawa K."/>
            <person name="Suzuki Y."/>
            <person name="Kubo T."/>
            <person name="Oyama M."/>
            <person name="Kohara Y."/>
            <person name="Fujiyama A."/>
            <person name="Arakawa K."/>
            <person name="Katayama T."/>
            <person name="Toyoda A."/>
            <person name="Kunieda T."/>
        </authorList>
    </citation>
    <scope>NUCLEOTIDE SEQUENCE [LARGE SCALE GENOMIC DNA]</scope>
    <source>
        <strain evidence="2 3">YOKOZUNA-1</strain>
    </source>
</reference>
<feature type="transmembrane region" description="Helical" evidence="1">
    <location>
        <begin position="161"/>
        <end position="189"/>
    </location>
</feature>
<proteinExistence type="predicted"/>
<feature type="transmembrane region" description="Helical" evidence="1">
    <location>
        <begin position="107"/>
        <end position="127"/>
    </location>
</feature>
<keyword evidence="1" id="KW-0812">Transmembrane</keyword>
<feature type="transmembrane region" description="Helical" evidence="1">
    <location>
        <begin position="64"/>
        <end position="86"/>
    </location>
</feature>
<dbReference type="EMBL" id="BDGG01000001">
    <property type="protein sequence ID" value="GAU88978.1"/>
    <property type="molecule type" value="Genomic_DNA"/>
</dbReference>
<dbReference type="AlphaFoldDB" id="A0A1D1US31"/>